<feature type="domain" description="RUN" evidence="6">
    <location>
        <begin position="28"/>
        <end position="165"/>
    </location>
</feature>
<evidence type="ECO:0000256" key="2">
    <source>
        <dbReference type="ARBA" id="ARBA00022553"/>
    </source>
</evidence>
<dbReference type="PROSITE" id="PS50826">
    <property type="entry name" value="RUN"/>
    <property type="match status" value="1"/>
</dbReference>
<dbReference type="SMART" id="SM01175">
    <property type="entry name" value="DUF4206"/>
    <property type="match status" value="1"/>
</dbReference>
<feature type="compositionally biased region" description="Basic and acidic residues" evidence="5">
    <location>
        <begin position="412"/>
        <end position="423"/>
    </location>
</feature>
<evidence type="ECO:0000256" key="3">
    <source>
        <dbReference type="ARBA" id="ARBA00022753"/>
    </source>
</evidence>
<feature type="compositionally biased region" description="Acidic residues" evidence="5">
    <location>
        <begin position="328"/>
        <end position="338"/>
    </location>
</feature>
<feature type="compositionally biased region" description="Basic residues" evidence="5">
    <location>
        <begin position="1102"/>
        <end position="1113"/>
    </location>
</feature>
<organism evidence="7">
    <name type="scientific">Tetraodon nigroviridis</name>
    <name type="common">Spotted green pufferfish</name>
    <name type="synonym">Chelonodon nigroviridis</name>
    <dbReference type="NCBI Taxonomy" id="99883"/>
    <lineage>
        <taxon>Eukaryota</taxon>
        <taxon>Metazoa</taxon>
        <taxon>Chordata</taxon>
        <taxon>Craniata</taxon>
        <taxon>Vertebrata</taxon>
        <taxon>Euteleostomi</taxon>
        <taxon>Actinopterygii</taxon>
        <taxon>Neopterygii</taxon>
        <taxon>Teleostei</taxon>
        <taxon>Neoteleostei</taxon>
        <taxon>Acanthomorphata</taxon>
        <taxon>Eupercaria</taxon>
        <taxon>Tetraodontiformes</taxon>
        <taxon>Tetradontoidea</taxon>
        <taxon>Tetraodontidae</taxon>
        <taxon>Tetraodon</taxon>
    </lineage>
</organism>
<keyword evidence="4" id="KW-0072">Autophagy</keyword>
<dbReference type="KEGG" id="tng:GSTEN00028954G001"/>
<dbReference type="GO" id="GO:0006914">
    <property type="term" value="P:autophagy"/>
    <property type="evidence" value="ECO:0007669"/>
    <property type="project" value="UniProtKB-KW"/>
</dbReference>
<keyword evidence="2" id="KW-0597">Phosphoprotein</keyword>
<feature type="region of interest" description="Disordered" evidence="5">
    <location>
        <begin position="973"/>
        <end position="1140"/>
    </location>
</feature>
<dbReference type="GO" id="GO:1901097">
    <property type="term" value="P:negative regulation of autophagosome maturation"/>
    <property type="evidence" value="ECO:0007669"/>
    <property type="project" value="TreeGrafter"/>
</dbReference>
<keyword evidence="3" id="KW-0967">Endosome</keyword>
<feature type="compositionally biased region" description="Basic residues" evidence="5">
    <location>
        <begin position="661"/>
        <end position="670"/>
    </location>
</feature>
<dbReference type="InterPro" id="IPR048569">
    <property type="entry name" value="RUBC_PIKBD"/>
</dbReference>
<feature type="region of interest" description="Disordered" evidence="5">
    <location>
        <begin position="651"/>
        <end position="683"/>
    </location>
</feature>
<evidence type="ECO:0000313" key="7">
    <source>
        <dbReference type="EMBL" id="CAG08083.1"/>
    </source>
</evidence>
<dbReference type="Pfam" id="PF21054">
    <property type="entry name" value="RUBC_PIKBD"/>
    <property type="match status" value="1"/>
</dbReference>
<feature type="non-terminal residue" evidence="7">
    <location>
        <position position="1140"/>
    </location>
</feature>
<sequence length="1140" mass="126070">SRREHWKLLSSLKTTVEGLVSTTNPNVWSRYGGLQRLHKDMNHILSNGLRNEQVYYKQRDYWPFVWCVRYISPHLASHVEQFSHLEPVRSGGMKVAGESYKAERWLLHSLQVHMLSAQLRPLLRHLEHTRKYYNDDAFLLSEPHVTAMFQCLEAVEQNNPKLLAQVDTVGVGGLKPRDAQSTSVCVSFPCQRSLLAGQLSPLKSSPVLGLLKSQSLCVLPGAGGAWRSADSAVRGEALNRRLTMSNCSLREAVCTGHDSGDATGAGSHSRIGTTPTSPAGCLGDPWVCVDNPGENERGVTPPLGPTSVPCISFTECSPHHSSQPDPGDSGEGDYDDGPEYLAIGNLGSRRLSRSSTHSSDHSEPRDQSQQQGSRILPPNRRSSFSEGQKGPGRGVRGHARSFSDTGISTKLGRSEAAGDERIVDYSPFSPQRSDGSTPSSLYMESHGSPGSGVSDGMFRKPSEGQSLISYLSEQDFGSCADLEKVSKQNAHFSISESLIAAIELMKYNLQHQEEEGDSDSEIQQLKQKIRLRRQQIRRSRMLPPATSQHILHSTDSGDSRRSSQESCQGLSDSGSVEEVEECELQDADIKRRASASSRSFLSSESVSKSFLQSNSAESVAMGLLRQFEGMQLPAASELDWLCPRARRSAEAAAHPRLPAHLPRRRGTRRHLQAEDSSARKPGMGAARPQIIFNIHPAPKRKIVVAKQNLPCAGCGTRIDPDYIRRLRYCEYLGRYFCQCCHENAQAVVPGRVLRKWDFSKYYVSNFARDLLSKIAGDPLFNLSDINSGLYKKVKGLEAVRVLRTQLCHMKNLFKTCRFSKEVLDKFDILPGHLTEDLHLFSLNDLNAVRNGDLAPRMKELLKLGTMHVAGCVLCQAKGFVCEFCGNEKDIVFPFQLHKCQRCQGEHAPPGAGLAGSRSPFPDLSISLSWGDWKISKPRRLSNVLSRDMRDGEGGEQFQANLLKTLHLGRLKKRLSKGDSGGERVEGQEEAQTKKPFWNVPKLKVFSKSSPSRHGEHGGKGGVKEDEERREPFEGREVQEEEGTGGLAEDQEAFEEAERPSTEKLPVRKLVGAQKSATPATIAAASEQGKTVPAASGWQRGGRGWRARTWRSRRTRAEERSTGTTKEPRLQDQHNPLLVGD</sequence>
<evidence type="ECO:0000256" key="4">
    <source>
        <dbReference type="ARBA" id="ARBA00023006"/>
    </source>
</evidence>
<proteinExistence type="predicted"/>
<dbReference type="GO" id="GO:0045806">
    <property type="term" value="P:negative regulation of endocytosis"/>
    <property type="evidence" value="ECO:0007669"/>
    <property type="project" value="TreeGrafter"/>
</dbReference>
<dbReference type="GO" id="GO:0005769">
    <property type="term" value="C:early endosome"/>
    <property type="evidence" value="ECO:0007669"/>
    <property type="project" value="TreeGrafter"/>
</dbReference>
<dbReference type="InterPro" id="IPR052428">
    <property type="entry name" value="Autophagy_HostDef_Reg"/>
</dbReference>
<dbReference type="Gene3D" id="1.20.58.900">
    <property type="match status" value="1"/>
</dbReference>
<feature type="compositionally biased region" description="Basic and acidic residues" evidence="5">
    <location>
        <begin position="1055"/>
        <end position="1065"/>
    </location>
</feature>
<protein>
    <submittedName>
        <fullName evidence="7">(spotted green pufferfish) hypothetical protein</fullName>
    </submittedName>
</protein>
<evidence type="ECO:0000259" key="6">
    <source>
        <dbReference type="PROSITE" id="PS50826"/>
    </source>
</evidence>
<feature type="compositionally biased region" description="Basic and acidic residues" evidence="5">
    <location>
        <begin position="1012"/>
        <end position="1037"/>
    </location>
</feature>
<feature type="compositionally biased region" description="Low complexity" evidence="5">
    <location>
        <begin position="651"/>
        <end position="660"/>
    </location>
</feature>
<dbReference type="CDD" id="cd17686">
    <property type="entry name" value="RUN_RUBCN"/>
    <property type="match status" value="1"/>
</dbReference>
<evidence type="ECO:0000256" key="1">
    <source>
        <dbReference type="ARBA" id="ARBA00004603"/>
    </source>
</evidence>
<feature type="compositionally biased region" description="Acidic residues" evidence="5">
    <location>
        <begin position="1038"/>
        <end position="1054"/>
    </location>
</feature>
<dbReference type="GO" id="GO:0005770">
    <property type="term" value="C:late endosome"/>
    <property type="evidence" value="ECO:0007669"/>
    <property type="project" value="UniProtKB-SubCell"/>
</dbReference>
<dbReference type="AlphaFoldDB" id="Q4RU49"/>
<dbReference type="EMBL" id="CAAE01014995">
    <property type="protein sequence ID" value="CAG08083.1"/>
    <property type="molecule type" value="Genomic_DNA"/>
</dbReference>
<name>Q4RU49_TETNG</name>
<feature type="region of interest" description="Disordered" evidence="5">
    <location>
        <begin position="538"/>
        <end position="579"/>
    </location>
</feature>
<comment type="caution">
    <text evidence="7">The sequence shown here is derived from an EMBL/GenBank/DDBJ whole genome shotgun (WGS) entry which is preliminary data.</text>
</comment>
<accession>Q4RU49</accession>
<comment type="subcellular location">
    <subcellularLocation>
        <location evidence="1">Late endosome</location>
    </subcellularLocation>
</comment>
<feature type="compositionally biased region" description="Polar residues" evidence="5">
    <location>
        <begin position="428"/>
        <end position="442"/>
    </location>
</feature>
<dbReference type="PANTHER" id="PTHR45971:SF3">
    <property type="entry name" value="RUN DOMAIN BECLIN-1-INTERACTING AND CYSTEINE-RICH DOMAIN-CONTAINING PROTEIN"/>
    <property type="match status" value="1"/>
</dbReference>
<feature type="compositionally biased region" description="Basic and acidic residues" evidence="5">
    <location>
        <begin position="975"/>
        <end position="992"/>
    </location>
</feature>
<dbReference type="GO" id="GO:1901981">
    <property type="term" value="F:phosphatidylinositol phosphate binding"/>
    <property type="evidence" value="ECO:0007669"/>
    <property type="project" value="TreeGrafter"/>
</dbReference>
<dbReference type="SMART" id="SM00593">
    <property type="entry name" value="RUN"/>
    <property type="match status" value="1"/>
</dbReference>
<dbReference type="InterPro" id="IPR004012">
    <property type="entry name" value="Run_dom"/>
</dbReference>
<feature type="compositionally biased region" description="Polar residues" evidence="5">
    <location>
        <begin position="564"/>
        <end position="574"/>
    </location>
</feature>
<dbReference type="Pfam" id="PF13901">
    <property type="entry name" value="RH_dom"/>
    <property type="match status" value="1"/>
</dbReference>
<dbReference type="InterPro" id="IPR037213">
    <property type="entry name" value="Run_dom_sf"/>
</dbReference>
<feature type="compositionally biased region" description="Polar residues" evidence="5">
    <location>
        <begin position="545"/>
        <end position="554"/>
    </location>
</feature>
<evidence type="ECO:0000256" key="5">
    <source>
        <dbReference type="SAM" id="MobiDB-lite"/>
    </source>
</evidence>
<dbReference type="OrthoDB" id="10067503at2759"/>
<reference evidence="7" key="2">
    <citation type="submission" date="2004-02" db="EMBL/GenBank/DDBJ databases">
        <authorList>
            <consortium name="Genoscope"/>
            <consortium name="Whitehead Institute Centre for Genome Research"/>
        </authorList>
    </citation>
    <scope>NUCLEOTIDE SEQUENCE</scope>
</reference>
<gene>
    <name evidence="7" type="ORF">GSTENG00028954001</name>
</gene>
<feature type="region of interest" description="Disordered" evidence="5">
    <location>
        <begin position="314"/>
        <end position="460"/>
    </location>
</feature>
<reference evidence="7" key="1">
    <citation type="journal article" date="2004" name="Nature">
        <title>Genome duplication in the teleost fish Tetraodon nigroviridis reveals the early vertebrate proto-karyotype.</title>
        <authorList>
            <person name="Jaillon O."/>
            <person name="Aury J.-M."/>
            <person name="Brunet F."/>
            <person name="Petit J.-L."/>
            <person name="Stange-Thomann N."/>
            <person name="Mauceli E."/>
            <person name="Bouneau L."/>
            <person name="Fischer C."/>
            <person name="Ozouf-Costaz C."/>
            <person name="Bernot A."/>
            <person name="Nicaud S."/>
            <person name="Jaffe D."/>
            <person name="Fisher S."/>
            <person name="Lutfalla G."/>
            <person name="Dossat C."/>
            <person name="Segurens B."/>
            <person name="Dasilva C."/>
            <person name="Salanoubat M."/>
            <person name="Levy M."/>
            <person name="Boudet N."/>
            <person name="Castellano S."/>
            <person name="Anthouard V."/>
            <person name="Jubin C."/>
            <person name="Castelli V."/>
            <person name="Katinka M."/>
            <person name="Vacherie B."/>
            <person name="Biemont C."/>
            <person name="Skalli Z."/>
            <person name="Cattolico L."/>
            <person name="Poulain J."/>
            <person name="De Berardinis V."/>
            <person name="Cruaud C."/>
            <person name="Duprat S."/>
            <person name="Brottier P."/>
            <person name="Coutanceau J.-P."/>
            <person name="Gouzy J."/>
            <person name="Parra G."/>
            <person name="Lardier G."/>
            <person name="Chapple C."/>
            <person name="McKernan K.J."/>
            <person name="McEwan P."/>
            <person name="Bosak S."/>
            <person name="Kellis M."/>
            <person name="Volff J.-N."/>
            <person name="Guigo R."/>
            <person name="Zody M.C."/>
            <person name="Mesirov J."/>
            <person name="Lindblad-Toh K."/>
            <person name="Birren B."/>
            <person name="Nusbaum C."/>
            <person name="Kahn D."/>
            <person name="Robinson-Rechavi M."/>
            <person name="Laudet V."/>
            <person name="Schachter V."/>
            <person name="Quetier F."/>
            <person name="Saurin W."/>
            <person name="Scarpelli C."/>
            <person name="Wincker P."/>
            <person name="Lander E.S."/>
            <person name="Weissenbach J."/>
            <person name="Roest Crollius H."/>
        </authorList>
    </citation>
    <scope>NUCLEOTIDE SEQUENCE [LARGE SCALE GENOMIC DNA]</scope>
</reference>
<dbReference type="PANTHER" id="PTHR45971">
    <property type="entry name" value="PHOX (PX) DOMAIN-CONTAINING PROTEIN"/>
    <property type="match status" value="1"/>
</dbReference>
<dbReference type="SUPFAM" id="SSF140741">
    <property type="entry name" value="RUN domain-like"/>
    <property type="match status" value="1"/>
</dbReference>
<feature type="compositionally biased region" description="Basic and acidic residues" evidence="5">
    <location>
        <begin position="1114"/>
        <end position="1131"/>
    </location>
</feature>
<dbReference type="InterPro" id="IPR025258">
    <property type="entry name" value="RH_dom"/>
</dbReference>
<dbReference type="Pfam" id="PF02759">
    <property type="entry name" value="RUN"/>
    <property type="match status" value="1"/>
</dbReference>